<dbReference type="Gene3D" id="3.90.960.10">
    <property type="entry name" value="YbaK/aminoacyl-tRNA synthetase-associated domain"/>
    <property type="match status" value="1"/>
</dbReference>
<dbReference type="Pfam" id="PF04073">
    <property type="entry name" value="tRNA_edit"/>
    <property type="match status" value="1"/>
</dbReference>
<organism evidence="2 3">
    <name type="scientific">Natronincola peptidivorans</name>
    <dbReference type="NCBI Taxonomy" id="426128"/>
    <lineage>
        <taxon>Bacteria</taxon>
        <taxon>Bacillati</taxon>
        <taxon>Bacillota</taxon>
        <taxon>Clostridia</taxon>
        <taxon>Peptostreptococcales</taxon>
        <taxon>Natronincolaceae</taxon>
        <taxon>Natronincola</taxon>
    </lineage>
</organism>
<dbReference type="SUPFAM" id="SSF55826">
    <property type="entry name" value="YbaK/ProRS associated domain"/>
    <property type="match status" value="1"/>
</dbReference>
<dbReference type="OrthoDB" id="9798760at2"/>
<gene>
    <name evidence="2" type="ORF">SAMN05660297_00785</name>
</gene>
<evidence type="ECO:0000313" key="3">
    <source>
        <dbReference type="Proteomes" id="UP000199568"/>
    </source>
</evidence>
<evidence type="ECO:0000313" key="2">
    <source>
        <dbReference type="EMBL" id="SES86908.1"/>
    </source>
</evidence>
<accession>A0A1H9ZYR3</accession>
<protein>
    <submittedName>
        <fullName evidence="2">Cys-tRNA(Pro) deacylase</fullName>
    </submittedName>
</protein>
<dbReference type="AlphaFoldDB" id="A0A1H9ZYR3"/>
<name>A0A1H9ZYR3_9FIRM</name>
<feature type="domain" description="YbaK/aminoacyl-tRNA synthetase-associated" evidence="1">
    <location>
        <begin position="28"/>
        <end position="142"/>
    </location>
</feature>
<dbReference type="InterPro" id="IPR007214">
    <property type="entry name" value="YbaK/aa-tRNA-synth-assoc-dom"/>
</dbReference>
<dbReference type="EMBL" id="FOHU01000002">
    <property type="protein sequence ID" value="SES86908.1"/>
    <property type="molecule type" value="Genomic_DNA"/>
</dbReference>
<dbReference type="CDD" id="cd04333">
    <property type="entry name" value="ProX_deacylase"/>
    <property type="match status" value="1"/>
</dbReference>
<keyword evidence="3" id="KW-1185">Reference proteome</keyword>
<dbReference type="PANTHER" id="PTHR30411:SF1">
    <property type="entry name" value="CYTOPLASMIC PROTEIN"/>
    <property type="match status" value="1"/>
</dbReference>
<dbReference type="GO" id="GO:0002161">
    <property type="term" value="F:aminoacyl-tRNA deacylase activity"/>
    <property type="evidence" value="ECO:0007669"/>
    <property type="project" value="InterPro"/>
</dbReference>
<dbReference type="STRING" id="426128.SAMN05660297_00785"/>
<dbReference type="InterPro" id="IPR036754">
    <property type="entry name" value="YbaK/aa-tRNA-synt-asso_dom_sf"/>
</dbReference>
<dbReference type="RefSeq" id="WP_090439617.1">
    <property type="nucleotide sequence ID" value="NZ_FOHU01000002.1"/>
</dbReference>
<reference evidence="2 3" key="1">
    <citation type="submission" date="2016-10" db="EMBL/GenBank/DDBJ databases">
        <authorList>
            <person name="de Groot N.N."/>
        </authorList>
    </citation>
    <scope>NUCLEOTIDE SEQUENCE [LARGE SCALE GENOMIC DNA]</scope>
    <source>
        <strain evidence="2 3">DSM 18979</strain>
    </source>
</reference>
<sequence>MESVLEKVKEYIETLPIPLEVIEFQEGTTKTAAMAAEQLGVAVGQIAKTILFMAKEEPVLVVTSGDVKVNSSQLKKIIGTKPKLAKPEECLEITGFPPGGVCPFALRHKIRILIDKSMERFDVVYAAAGTANTAVPITVEELLVVTAGELVDICKGEE</sequence>
<dbReference type="PANTHER" id="PTHR30411">
    <property type="entry name" value="CYTOPLASMIC PROTEIN"/>
    <property type="match status" value="1"/>
</dbReference>
<evidence type="ECO:0000259" key="1">
    <source>
        <dbReference type="Pfam" id="PF04073"/>
    </source>
</evidence>
<proteinExistence type="predicted"/>
<dbReference type="Proteomes" id="UP000199568">
    <property type="component" value="Unassembled WGS sequence"/>
</dbReference>